<dbReference type="InterPro" id="IPR036113">
    <property type="entry name" value="Asp/Glu-ADT_sf_sub_c"/>
</dbReference>
<dbReference type="HAMAP" id="MF_00122">
    <property type="entry name" value="GatC"/>
    <property type="match status" value="1"/>
</dbReference>
<dbReference type="PANTHER" id="PTHR15004">
    <property type="entry name" value="GLUTAMYL-TRNA(GLN) AMIDOTRANSFERASE SUBUNIT C, MITOCHONDRIAL"/>
    <property type="match status" value="1"/>
</dbReference>
<dbReference type="PANTHER" id="PTHR15004:SF0">
    <property type="entry name" value="GLUTAMYL-TRNA(GLN) AMIDOTRANSFERASE SUBUNIT C, MITOCHONDRIAL"/>
    <property type="match status" value="1"/>
</dbReference>
<keyword evidence="3" id="KW-1185">Reference proteome</keyword>
<dbReference type="Proteomes" id="UP001597511">
    <property type="component" value="Unassembled WGS sequence"/>
</dbReference>
<name>A0ABW6A6D8_9BACT</name>
<proteinExistence type="inferred from homology"/>
<accession>A0ABW6A6D8</accession>
<dbReference type="EC" id="6.3.5.-" evidence="1"/>
<evidence type="ECO:0000256" key="1">
    <source>
        <dbReference type="HAMAP-Rule" id="MF_00122"/>
    </source>
</evidence>
<reference evidence="3" key="1">
    <citation type="journal article" date="2019" name="Int. J. Syst. Evol. Microbiol.">
        <title>The Global Catalogue of Microorganisms (GCM) 10K type strain sequencing project: providing services to taxonomists for standard genome sequencing and annotation.</title>
        <authorList>
            <consortium name="The Broad Institute Genomics Platform"/>
            <consortium name="The Broad Institute Genome Sequencing Center for Infectious Disease"/>
            <person name="Wu L."/>
            <person name="Ma J."/>
        </authorList>
    </citation>
    <scope>NUCLEOTIDE SEQUENCE [LARGE SCALE GENOMIC DNA]</scope>
    <source>
        <strain evidence="3">KCTC 23299</strain>
    </source>
</reference>
<dbReference type="SUPFAM" id="SSF141000">
    <property type="entry name" value="Glu-tRNAGln amidotransferase C subunit"/>
    <property type="match status" value="1"/>
</dbReference>
<dbReference type="Pfam" id="PF02686">
    <property type="entry name" value="GatC"/>
    <property type="match status" value="1"/>
</dbReference>
<dbReference type="NCBIfam" id="TIGR00135">
    <property type="entry name" value="gatC"/>
    <property type="match status" value="1"/>
</dbReference>
<keyword evidence="1" id="KW-0067">ATP-binding</keyword>
<comment type="function">
    <text evidence="1">Allows the formation of correctly charged Asn-tRNA(Asn) or Gln-tRNA(Gln) through the transamidation of misacylated Asp-tRNA(Asn) or Glu-tRNA(Gln) in organisms which lack either or both of asparaginyl-tRNA or glutaminyl-tRNA synthetases. The reaction takes place in the presence of glutamine and ATP through an activated phospho-Asp-tRNA(Asn) or phospho-Glu-tRNA(Gln).</text>
</comment>
<dbReference type="RefSeq" id="WP_386097834.1">
    <property type="nucleotide sequence ID" value="NZ_JBHUOZ010000003.1"/>
</dbReference>
<gene>
    <name evidence="1 2" type="primary">gatC</name>
    <name evidence="2" type="ORF">ACFS6H_09895</name>
</gene>
<comment type="catalytic activity">
    <reaction evidence="1">
        <text>L-aspartyl-tRNA(Asn) + L-glutamine + ATP + H2O = L-asparaginyl-tRNA(Asn) + L-glutamate + ADP + phosphate + 2 H(+)</text>
        <dbReference type="Rhea" id="RHEA:14513"/>
        <dbReference type="Rhea" id="RHEA-COMP:9674"/>
        <dbReference type="Rhea" id="RHEA-COMP:9677"/>
        <dbReference type="ChEBI" id="CHEBI:15377"/>
        <dbReference type="ChEBI" id="CHEBI:15378"/>
        <dbReference type="ChEBI" id="CHEBI:29985"/>
        <dbReference type="ChEBI" id="CHEBI:30616"/>
        <dbReference type="ChEBI" id="CHEBI:43474"/>
        <dbReference type="ChEBI" id="CHEBI:58359"/>
        <dbReference type="ChEBI" id="CHEBI:78515"/>
        <dbReference type="ChEBI" id="CHEBI:78516"/>
        <dbReference type="ChEBI" id="CHEBI:456216"/>
    </reaction>
</comment>
<dbReference type="Gene3D" id="1.10.20.60">
    <property type="entry name" value="Glu-tRNAGln amidotransferase C subunit, N-terminal domain"/>
    <property type="match status" value="1"/>
</dbReference>
<evidence type="ECO:0000313" key="3">
    <source>
        <dbReference type="Proteomes" id="UP001597511"/>
    </source>
</evidence>
<comment type="caution">
    <text evidence="2">The sequence shown here is derived from an EMBL/GenBank/DDBJ whole genome shotgun (WGS) entry which is preliminary data.</text>
</comment>
<keyword evidence="1" id="KW-0436">Ligase</keyword>
<comment type="catalytic activity">
    <reaction evidence="1">
        <text>L-glutamyl-tRNA(Gln) + L-glutamine + ATP + H2O = L-glutaminyl-tRNA(Gln) + L-glutamate + ADP + phosphate + H(+)</text>
        <dbReference type="Rhea" id="RHEA:17521"/>
        <dbReference type="Rhea" id="RHEA-COMP:9681"/>
        <dbReference type="Rhea" id="RHEA-COMP:9684"/>
        <dbReference type="ChEBI" id="CHEBI:15377"/>
        <dbReference type="ChEBI" id="CHEBI:15378"/>
        <dbReference type="ChEBI" id="CHEBI:29985"/>
        <dbReference type="ChEBI" id="CHEBI:30616"/>
        <dbReference type="ChEBI" id="CHEBI:43474"/>
        <dbReference type="ChEBI" id="CHEBI:58359"/>
        <dbReference type="ChEBI" id="CHEBI:78520"/>
        <dbReference type="ChEBI" id="CHEBI:78521"/>
        <dbReference type="ChEBI" id="CHEBI:456216"/>
    </reaction>
</comment>
<keyword evidence="1" id="KW-0547">Nucleotide-binding</keyword>
<dbReference type="InterPro" id="IPR003837">
    <property type="entry name" value="GatC"/>
</dbReference>
<dbReference type="EMBL" id="JBHUOZ010000003">
    <property type="protein sequence ID" value="MFD2920020.1"/>
    <property type="molecule type" value="Genomic_DNA"/>
</dbReference>
<comment type="subunit">
    <text evidence="1">Heterotrimer of A, B and C subunits.</text>
</comment>
<organism evidence="2 3">
    <name type="scientific">Terrimonas rubra</name>
    <dbReference type="NCBI Taxonomy" id="1035890"/>
    <lineage>
        <taxon>Bacteria</taxon>
        <taxon>Pseudomonadati</taxon>
        <taxon>Bacteroidota</taxon>
        <taxon>Chitinophagia</taxon>
        <taxon>Chitinophagales</taxon>
        <taxon>Chitinophagaceae</taxon>
        <taxon>Terrimonas</taxon>
    </lineage>
</organism>
<evidence type="ECO:0000313" key="2">
    <source>
        <dbReference type="EMBL" id="MFD2920020.1"/>
    </source>
</evidence>
<keyword evidence="1" id="KW-0648">Protein biosynthesis</keyword>
<comment type="similarity">
    <text evidence="1">Belongs to the GatC family.</text>
</comment>
<protein>
    <recommendedName>
        <fullName evidence="1">Aspartyl/glutamyl-tRNA(Asn/Gln) amidotransferase subunit C</fullName>
        <shortName evidence="1">Asp/Glu-ADT subunit C</shortName>
        <ecNumber evidence="1">6.3.5.-</ecNumber>
    </recommendedName>
</protein>
<sequence length="143" mass="16355">MSYPLHLIPYTLYLTPYTLFPIPFAFHLPLTNLSTHNLKLTVIFVSMEVNDAMVTKLAHLARLEYNGAEKEEIKSDLQRMIAFVEKLNELDLDGVEPLLHMSDETNVLREDVIKGSVSRRDALLNAPENDGQFFKVPKVIKKD</sequence>